<organism evidence="11 12">
    <name type="scientific">Pseudodesulfovibrio mercurii</name>
    <dbReference type="NCBI Taxonomy" id="641491"/>
    <lineage>
        <taxon>Bacteria</taxon>
        <taxon>Pseudomonadati</taxon>
        <taxon>Thermodesulfobacteriota</taxon>
        <taxon>Desulfovibrionia</taxon>
        <taxon>Desulfovibrionales</taxon>
        <taxon>Desulfovibrionaceae</taxon>
    </lineage>
</organism>
<feature type="binding site" evidence="7">
    <location>
        <begin position="396"/>
        <end position="403"/>
    </location>
    <ligand>
        <name>ATP</name>
        <dbReference type="ChEBI" id="CHEBI:30616"/>
    </ligand>
</feature>
<evidence type="ECO:0000256" key="1">
    <source>
        <dbReference type="ARBA" id="ARBA00001823"/>
    </source>
</evidence>
<gene>
    <name evidence="7" type="primary">cysC</name>
    <name evidence="11" type="ORF">DND132_0082</name>
</gene>
<keyword evidence="6 7" id="KW-0067">ATP-binding</keyword>
<evidence type="ECO:0000256" key="4">
    <source>
        <dbReference type="ARBA" id="ARBA00022679"/>
    </source>
</evidence>
<dbReference type="eggNOG" id="COG2046">
    <property type="taxonomic scope" value="Bacteria"/>
</dbReference>
<dbReference type="SUPFAM" id="SSF88697">
    <property type="entry name" value="PUA domain-like"/>
    <property type="match status" value="1"/>
</dbReference>
<name>F0JCX2_9BACT</name>
<evidence type="ECO:0000313" key="12">
    <source>
        <dbReference type="Proteomes" id="UP000007845"/>
    </source>
</evidence>
<dbReference type="EC" id="2.7.1.25" evidence="3 7"/>
<dbReference type="GO" id="GO:0005524">
    <property type="term" value="F:ATP binding"/>
    <property type="evidence" value="ECO:0007669"/>
    <property type="project" value="UniProtKB-UniRule"/>
</dbReference>
<dbReference type="Pfam" id="PF01583">
    <property type="entry name" value="APS_kinase"/>
    <property type="match status" value="1"/>
</dbReference>
<dbReference type="InterPro" id="IPR050512">
    <property type="entry name" value="Sulf_AdTrans/APS_kinase"/>
</dbReference>
<keyword evidence="7" id="KW-0597">Phosphoprotein</keyword>
<dbReference type="KEGG" id="ddn:DND132_0082"/>
<dbReference type="InterPro" id="IPR025980">
    <property type="entry name" value="ATP-Sase_PUA-like_dom"/>
</dbReference>
<dbReference type="GO" id="GO:0005737">
    <property type="term" value="C:cytoplasm"/>
    <property type="evidence" value="ECO:0007669"/>
    <property type="project" value="TreeGrafter"/>
</dbReference>
<dbReference type="RefSeq" id="WP_014320728.1">
    <property type="nucleotide sequence ID" value="NC_016803.1"/>
</dbReference>
<evidence type="ECO:0000259" key="8">
    <source>
        <dbReference type="Pfam" id="PF01583"/>
    </source>
</evidence>
<dbReference type="NCBIfam" id="NF003013">
    <property type="entry name" value="PRK03846.1"/>
    <property type="match status" value="1"/>
</dbReference>
<dbReference type="InterPro" id="IPR024951">
    <property type="entry name" value="Sulfurylase_cat_dom"/>
</dbReference>
<feature type="domain" description="ATP-sulfurylase PUA-like" evidence="10">
    <location>
        <begin position="14"/>
        <end position="162"/>
    </location>
</feature>
<dbReference type="CDD" id="cd02027">
    <property type="entry name" value="APSK"/>
    <property type="match status" value="1"/>
</dbReference>
<dbReference type="UniPathway" id="UPA00140">
    <property type="reaction ID" value="UER00205"/>
</dbReference>
<dbReference type="Proteomes" id="UP000007845">
    <property type="component" value="Chromosome"/>
</dbReference>
<dbReference type="Gene3D" id="3.10.400.10">
    <property type="entry name" value="Sulfate adenylyltransferase"/>
    <property type="match status" value="1"/>
</dbReference>
<dbReference type="GO" id="GO:0010134">
    <property type="term" value="P:sulfate assimilation via adenylyl sulfate reduction"/>
    <property type="evidence" value="ECO:0007669"/>
    <property type="project" value="TreeGrafter"/>
</dbReference>
<comment type="caution">
    <text evidence="7">Lacks conserved residue(s) required for the propagation of feature annotation.</text>
</comment>
<keyword evidence="12" id="KW-1185">Reference proteome</keyword>
<dbReference type="NCBIfam" id="TIGR00455">
    <property type="entry name" value="apsK"/>
    <property type="match status" value="1"/>
</dbReference>
<evidence type="ECO:0000256" key="2">
    <source>
        <dbReference type="ARBA" id="ARBA00004806"/>
    </source>
</evidence>
<dbReference type="HAMAP" id="MF_00065">
    <property type="entry name" value="Adenylyl_sulf_kinase"/>
    <property type="match status" value="1"/>
</dbReference>
<feature type="domain" description="APS kinase" evidence="8">
    <location>
        <begin position="388"/>
        <end position="540"/>
    </location>
</feature>
<dbReference type="InterPro" id="IPR059117">
    <property type="entry name" value="APS_kinase_dom"/>
</dbReference>
<dbReference type="SMR" id="F0JCX2"/>
<comment type="pathway">
    <text evidence="2 7">Sulfur metabolism; hydrogen sulfide biosynthesis; sulfite from sulfate: step 2/3.</text>
</comment>
<dbReference type="Pfam" id="PF01747">
    <property type="entry name" value="ATP-sulfurylase"/>
    <property type="match status" value="1"/>
</dbReference>
<keyword evidence="5 7" id="KW-0547">Nucleotide-binding</keyword>
<keyword evidence="4 7" id="KW-0808">Transferase</keyword>
<keyword evidence="7 11" id="KW-0418">Kinase</keyword>
<dbReference type="GO" id="GO:0004020">
    <property type="term" value="F:adenylylsulfate kinase activity"/>
    <property type="evidence" value="ECO:0007669"/>
    <property type="project" value="UniProtKB-UniRule"/>
</dbReference>
<dbReference type="InterPro" id="IPR027417">
    <property type="entry name" value="P-loop_NTPase"/>
</dbReference>
<dbReference type="PANTHER" id="PTHR42700">
    <property type="entry name" value="SULFATE ADENYLYLTRANSFERASE"/>
    <property type="match status" value="1"/>
</dbReference>
<dbReference type="STRING" id="641491.DND132_0082"/>
<reference evidence="11 12" key="1">
    <citation type="journal article" date="2011" name="J. Bacteriol.">
        <title>Genome sequence of the mercury-methylating strain Desulfovibrio desulfuricans ND132.</title>
        <authorList>
            <person name="Brown S.D."/>
            <person name="Gilmour C.C."/>
            <person name="Kucken A.M."/>
            <person name="Wall J.D."/>
            <person name="Elias D.A."/>
            <person name="Brandt C.C."/>
            <person name="Podar M."/>
            <person name="Chertkov O."/>
            <person name="Held B."/>
            <person name="Bruce D.C."/>
            <person name="Detter J.C."/>
            <person name="Tapia R."/>
            <person name="Han C.S."/>
            <person name="Goodwin L.A."/>
            <person name="Cheng J.F."/>
            <person name="Pitluck S."/>
            <person name="Woyke T."/>
            <person name="Mikhailova N."/>
            <person name="Ivanova N.N."/>
            <person name="Han J."/>
            <person name="Lucas S."/>
            <person name="Lapidus A.L."/>
            <person name="Land M.L."/>
            <person name="Hauser L.J."/>
            <person name="Palumbo A.V."/>
        </authorList>
    </citation>
    <scope>NUCLEOTIDE SEQUENCE [LARGE SCALE GENOMIC DNA]</scope>
    <source>
        <strain evidence="11 12">ND132</strain>
    </source>
</reference>
<dbReference type="InterPro" id="IPR002891">
    <property type="entry name" value="APS"/>
</dbReference>
<dbReference type="PANTHER" id="PTHR42700:SF1">
    <property type="entry name" value="SULFATE ADENYLYLTRANSFERASE"/>
    <property type="match status" value="1"/>
</dbReference>
<evidence type="ECO:0000256" key="7">
    <source>
        <dbReference type="HAMAP-Rule" id="MF_00065"/>
    </source>
</evidence>
<sequence>MQYTDSLPAHNAENLLVHFRRVELLKERATEFKSVNLNPRQLCDLEMLLNRAFYPLDGYLGRKDYESVLESMRLSDGTLWPLPLCLGVSAEFAASLTPGESVAVRDAEGFMLAVLTVSEVWKPDLAAEAAAIRGEGALPGPEDGCSCGLAEPWYIGGRVEGVSFPQRYDFTEIRLTPAEVQRSFVQKGWRKVLAVQAGRPLHKADRAMLEEIARDQGASLLLSPLLKPSMYFSVSHFSLVRSFQQFTETFPRSMAKLNLTPWFERHMGPRGALLRAIVNKNYGCTHMLVWDAAKAEPRQNALSEEYEAHIRWLMDHAADTGITPVAEHCMALDRASGQYVRSDTGGLCANDHDAVVDLLSRGEPVPDWMSFPGVLKELSRTYKPRREQGFTLFFTGLSGAGKSTLAKVLFVKLLELNSRPVSLLDGDIVRTNLSSELSFSKEHRNLNVTRIGFVASEIVKNGGVAICAPIAPYAESRRHARAAVEEYGGFIEIHVSTPLAVCEQRDRKGIYAKARAGIIKGLTGVDDPYIEPENPELRIDTSELTPNEAAHEVLLYLSEHKYL</sequence>
<dbReference type="FunFam" id="3.40.50.300:FF:000802">
    <property type="entry name" value="Sulfate adenylyltransferase"/>
    <property type="match status" value="1"/>
</dbReference>
<evidence type="ECO:0000259" key="10">
    <source>
        <dbReference type="Pfam" id="PF14306"/>
    </source>
</evidence>
<protein>
    <recommendedName>
        <fullName evidence="3 7">Adenylyl-sulfate kinase</fullName>
        <ecNumber evidence="3 7">2.7.1.25</ecNumber>
    </recommendedName>
    <alternativeName>
        <fullName evidence="7">APS kinase</fullName>
    </alternativeName>
    <alternativeName>
        <fullName evidence="7">ATP adenosine-5'-phosphosulfate 3'-phosphotransferase</fullName>
    </alternativeName>
    <alternativeName>
        <fullName evidence="7">Adenosine-5'-phosphosulfate kinase</fullName>
    </alternativeName>
</protein>
<accession>F0JCX2</accession>
<dbReference type="InterPro" id="IPR014729">
    <property type="entry name" value="Rossmann-like_a/b/a_fold"/>
</dbReference>
<dbReference type="SUPFAM" id="SSF52540">
    <property type="entry name" value="P-loop containing nucleoside triphosphate hydrolases"/>
    <property type="match status" value="1"/>
</dbReference>
<evidence type="ECO:0000259" key="9">
    <source>
        <dbReference type="Pfam" id="PF01747"/>
    </source>
</evidence>
<comment type="similarity">
    <text evidence="7">Belongs to the APS kinase family.</text>
</comment>
<dbReference type="GO" id="GO:0019379">
    <property type="term" value="P:sulfate assimilation, phosphoadenylyl sulfate reduction by phosphoadenylyl-sulfate reductase (thioredoxin)"/>
    <property type="evidence" value="ECO:0007669"/>
    <property type="project" value="TreeGrafter"/>
</dbReference>
<evidence type="ECO:0000256" key="3">
    <source>
        <dbReference type="ARBA" id="ARBA00012121"/>
    </source>
</evidence>
<proteinExistence type="inferred from homology"/>
<evidence type="ECO:0000256" key="5">
    <source>
        <dbReference type="ARBA" id="ARBA00022741"/>
    </source>
</evidence>
<dbReference type="AlphaFoldDB" id="F0JCX2"/>
<dbReference type="InterPro" id="IPR015947">
    <property type="entry name" value="PUA-like_sf"/>
</dbReference>
<dbReference type="EMBL" id="CP003220">
    <property type="protein sequence ID" value="EGB13300.1"/>
    <property type="molecule type" value="Genomic_DNA"/>
</dbReference>
<dbReference type="eggNOG" id="COG0529">
    <property type="taxonomic scope" value="Bacteria"/>
</dbReference>
<feature type="domain" description="Sulphate adenylyltransferase catalytic" evidence="9">
    <location>
        <begin position="172"/>
        <end position="380"/>
    </location>
</feature>
<evidence type="ECO:0000313" key="11">
    <source>
        <dbReference type="EMBL" id="EGB13300.1"/>
    </source>
</evidence>
<dbReference type="SUPFAM" id="SSF52374">
    <property type="entry name" value="Nucleotidylyl transferase"/>
    <property type="match status" value="1"/>
</dbReference>
<comment type="function">
    <text evidence="7">Catalyzes the synthesis of activated sulfate.</text>
</comment>
<dbReference type="HOGENOM" id="CLU_022950_0_0_7"/>
<dbReference type="Pfam" id="PF14306">
    <property type="entry name" value="PUA_2"/>
    <property type="match status" value="1"/>
</dbReference>
<comment type="catalytic activity">
    <reaction evidence="1 7">
        <text>adenosine 5'-phosphosulfate + ATP = 3'-phosphoadenylyl sulfate + ADP + H(+)</text>
        <dbReference type="Rhea" id="RHEA:24152"/>
        <dbReference type="ChEBI" id="CHEBI:15378"/>
        <dbReference type="ChEBI" id="CHEBI:30616"/>
        <dbReference type="ChEBI" id="CHEBI:58243"/>
        <dbReference type="ChEBI" id="CHEBI:58339"/>
        <dbReference type="ChEBI" id="CHEBI:456216"/>
        <dbReference type="EC" id="2.7.1.25"/>
    </reaction>
</comment>
<dbReference type="GO" id="GO:0004781">
    <property type="term" value="F:sulfate adenylyltransferase (ATP) activity"/>
    <property type="evidence" value="ECO:0007669"/>
    <property type="project" value="InterPro"/>
</dbReference>
<dbReference type="Gene3D" id="3.40.50.620">
    <property type="entry name" value="HUPs"/>
    <property type="match status" value="1"/>
</dbReference>
<dbReference type="GO" id="GO:0070814">
    <property type="term" value="P:hydrogen sulfide biosynthetic process"/>
    <property type="evidence" value="ECO:0007669"/>
    <property type="project" value="UniProtKB-UniRule"/>
</dbReference>
<dbReference type="Gene3D" id="3.40.50.300">
    <property type="entry name" value="P-loop containing nucleotide triphosphate hydrolases"/>
    <property type="match status" value="1"/>
</dbReference>
<evidence type="ECO:0000256" key="6">
    <source>
        <dbReference type="ARBA" id="ARBA00022840"/>
    </source>
</evidence>